<dbReference type="GO" id="GO:0000978">
    <property type="term" value="F:RNA polymerase II cis-regulatory region sequence-specific DNA binding"/>
    <property type="evidence" value="ECO:0007669"/>
    <property type="project" value="TreeGrafter"/>
</dbReference>
<evidence type="ECO:0000256" key="2">
    <source>
        <dbReference type="ARBA" id="ARBA00011195"/>
    </source>
</evidence>
<evidence type="ECO:0000256" key="3">
    <source>
        <dbReference type="ARBA" id="ARBA00022605"/>
    </source>
</evidence>
<evidence type="ECO:0000256" key="12">
    <source>
        <dbReference type="SAM" id="MobiDB-lite"/>
    </source>
</evidence>
<dbReference type="InterPro" id="IPR046347">
    <property type="entry name" value="bZIP_sf"/>
</dbReference>
<evidence type="ECO:0000256" key="8">
    <source>
        <dbReference type="ARBA" id="ARBA00023242"/>
    </source>
</evidence>
<evidence type="ECO:0000256" key="4">
    <source>
        <dbReference type="ARBA" id="ARBA00023015"/>
    </source>
</evidence>
<dbReference type="AlphaFoldDB" id="A0A8H4QE67"/>
<evidence type="ECO:0000256" key="6">
    <source>
        <dbReference type="ARBA" id="ARBA00023159"/>
    </source>
</evidence>
<comment type="subcellular location">
    <subcellularLocation>
        <location evidence="1">Nucleus</location>
    </subcellularLocation>
</comment>
<evidence type="ECO:0000256" key="11">
    <source>
        <dbReference type="SAM" id="Coils"/>
    </source>
</evidence>
<dbReference type="PROSITE" id="PS00036">
    <property type="entry name" value="BZIP_BASIC"/>
    <property type="match status" value="1"/>
</dbReference>
<feature type="region of interest" description="Disordered" evidence="12">
    <location>
        <begin position="262"/>
        <end position="331"/>
    </location>
</feature>
<feature type="region of interest" description="Disordered" evidence="12">
    <location>
        <begin position="135"/>
        <end position="154"/>
    </location>
</feature>
<comment type="subunit">
    <text evidence="2">Binds DNA as a dimer.</text>
</comment>
<reference evidence="14 15" key="1">
    <citation type="journal article" date="2020" name="G3 (Bethesda)">
        <title>Genetic Underpinnings of Host Manipulation by Ophiocordyceps as Revealed by Comparative Transcriptomics.</title>
        <authorList>
            <person name="Will I."/>
            <person name="Das B."/>
            <person name="Trinh T."/>
            <person name="Brachmann A."/>
            <person name="Ohm R.A."/>
            <person name="de Bekker C."/>
        </authorList>
    </citation>
    <scope>NUCLEOTIDE SEQUENCE [LARGE SCALE GENOMIC DNA]</scope>
    <source>
        <strain evidence="14 15">EC05</strain>
    </source>
</reference>
<organism evidence="14 15">
    <name type="scientific">Ophiocordyceps camponoti-floridani</name>
    <dbReference type="NCBI Taxonomy" id="2030778"/>
    <lineage>
        <taxon>Eukaryota</taxon>
        <taxon>Fungi</taxon>
        <taxon>Dikarya</taxon>
        <taxon>Ascomycota</taxon>
        <taxon>Pezizomycotina</taxon>
        <taxon>Sordariomycetes</taxon>
        <taxon>Hypocreomycetidae</taxon>
        <taxon>Hypocreales</taxon>
        <taxon>Ophiocordycipitaceae</taxon>
        <taxon>Ophiocordyceps</taxon>
    </lineage>
</organism>
<dbReference type="Proteomes" id="UP000562929">
    <property type="component" value="Unassembled WGS sequence"/>
</dbReference>
<evidence type="ECO:0000313" key="15">
    <source>
        <dbReference type="Proteomes" id="UP000562929"/>
    </source>
</evidence>
<feature type="compositionally biased region" description="Polar residues" evidence="12">
    <location>
        <begin position="269"/>
        <end position="280"/>
    </location>
</feature>
<name>A0A8H4QE67_9HYPO</name>
<feature type="region of interest" description="Disordered" evidence="12">
    <location>
        <begin position="1"/>
        <end position="101"/>
    </location>
</feature>
<dbReference type="GO" id="GO:0001080">
    <property type="term" value="P:nitrogen catabolite activation of transcription from RNA polymerase II promoter"/>
    <property type="evidence" value="ECO:0007669"/>
    <property type="project" value="TreeGrafter"/>
</dbReference>
<dbReference type="GO" id="GO:0000981">
    <property type="term" value="F:DNA-binding transcription factor activity, RNA polymerase II-specific"/>
    <property type="evidence" value="ECO:0007669"/>
    <property type="project" value="TreeGrafter"/>
</dbReference>
<gene>
    <name evidence="14" type="ORF">GQ602_001506</name>
</gene>
<dbReference type="GO" id="GO:0005667">
    <property type="term" value="C:transcription regulator complex"/>
    <property type="evidence" value="ECO:0007669"/>
    <property type="project" value="TreeGrafter"/>
</dbReference>
<dbReference type="PANTHER" id="PTHR11462:SF35">
    <property type="entry name" value="TRANSCRIPTION FACTOR JRA"/>
    <property type="match status" value="1"/>
</dbReference>
<evidence type="ECO:0000313" key="14">
    <source>
        <dbReference type="EMBL" id="KAF4595893.1"/>
    </source>
</evidence>
<keyword evidence="5" id="KW-0238">DNA-binding</keyword>
<keyword evidence="4" id="KW-0805">Transcription regulation</keyword>
<evidence type="ECO:0000256" key="5">
    <source>
        <dbReference type="ARBA" id="ARBA00023125"/>
    </source>
</evidence>
<feature type="compositionally biased region" description="Acidic residues" evidence="12">
    <location>
        <begin position="284"/>
        <end position="293"/>
    </location>
</feature>
<dbReference type="GO" id="GO:1903833">
    <property type="term" value="P:positive regulation of cellular response to amino acid starvation"/>
    <property type="evidence" value="ECO:0007669"/>
    <property type="project" value="TreeGrafter"/>
</dbReference>
<keyword evidence="3" id="KW-0028">Amino-acid biosynthesis</keyword>
<dbReference type="OrthoDB" id="5419235at2759"/>
<proteinExistence type="inferred from homology"/>
<dbReference type="InterPro" id="IPR050946">
    <property type="entry name" value="AP-1_TF_bZIP"/>
</dbReference>
<comment type="caution">
    <text evidence="14">The sequence shown here is derived from an EMBL/GenBank/DDBJ whole genome shotgun (WGS) entry which is preliminary data.</text>
</comment>
<evidence type="ECO:0000256" key="1">
    <source>
        <dbReference type="ARBA" id="ARBA00004123"/>
    </source>
</evidence>
<dbReference type="FunFam" id="3.30.160.60:FF:001491">
    <property type="entry name" value="Cross-pathway control protein A"/>
    <property type="match status" value="1"/>
</dbReference>
<dbReference type="GO" id="GO:0008652">
    <property type="term" value="P:amino acid biosynthetic process"/>
    <property type="evidence" value="ECO:0007669"/>
    <property type="project" value="UniProtKB-KW"/>
</dbReference>
<feature type="compositionally biased region" description="Polar residues" evidence="12">
    <location>
        <begin position="89"/>
        <end position="101"/>
    </location>
</feature>
<dbReference type="Pfam" id="PF07716">
    <property type="entry name" value="bZIP_2"/>
    <property type="match status" value="1"/>
</dbReference>
<sequence>MPFSRKALPSTANIPTSGLPGFSITDLQSTWPPNLAASAEPASSPAHQFPTSGTVQQDFVLFDSPHPQPRSLNRSTASLSSGQRRHSCHNSLDKPSSPAVQNQRVAQLIQGTGYQSLSSVNLVNHQFYASSAPSSTLSLHQGQSSSSSPVPLFQPSPDGGLPTVEMMNAADVDLGDLAPLDGASPAFPSALETGGCISSASSNFGTVSPQDLLLSEPFLSAPSSAALTTLTSPSLYNGSPEFDNFDTSPGFGNAELELGGDGWYPLFPSESNGSTDQVSSLDDLPADDPEDSGGLDANVGGLKKSAESPPVGGRHSSVAGVGARKRDKPLPPLVFDETDVVAAKRARNTMAARKSRERKAQRLEELEEKITKLEAERDHWKHMALSRPDAK</sequence>
<protein>
    <recommendedName>
        <fullName evidence="10">Cross-pathway control protein 1</fullName>
    </recommendedName>
</protein>
<feature type="compositionally biased region" description="Low complexity" evidence="12">
    <location>
        <begin position="32"/>
        <end position="46"/>
    </location>
</feature>
<evidence type="ECO:0000256" key="7">
    <source>
        <dbReference type="ARBA" id="ARBA00023163"/>
    </source>
</evidence>
<keyword evidence="6" id="KW-0010">Activator</keyword>
<dbReference type="PROSITE" id="PS50217">
    <property type="entry name" value="BZIP"/>
    <property type="match status" value="1"/>
</dbReference>
<feature type="compositionally biased region" description="Polar residues" evidence="12">
    <location>
        <begin position="70"/>
        <end position="82"/>
    </location>
</feature>
<dbReference type="PANTHER" id="PTHR11462">
    <property type="entry name" value="JUN TRANSCRIPTION FACTOR-RELATED"/>
    <property type="match status" value="1"/>
</dbReference>
<dbReference type="CDD" id="cd12193">
    <property type="entry name" value="bZIP_GCN4"/>
    <property type="match status" value="1"/>
</dbReference>
<accession>A0A8H4QE67</accession>
<feature type="domain" description="BZIP" evidence="13">
    <location>
        <begin position="344"/>
        <end position="378"/>
    </location>
</feature>
<keyword evidence="7" id="KW-0804">Transcription</keyword>
<keyword evidence="8" id="KW-0539">Nucleus</keyword>
<evidence type="ECO:0000256" key="10">
    <source>
        <dbReference type="ARBA" id="ARBA00073680"/>
    </source>
</evidence>
<dbReference type="EMBL" id="JAACLJ010000001">
    <property type="protein sequence ID" value="KAF4595893.1"/>
    <property type="molecule type" value="Genomic_DNA"/>
</dbReference>
<keyword evidence="11" id="KW-0175">Coiled coil</keyword>
<dbReference type="SUPFAM" id="SSF57959">
    <property type="entry name" value="Leucine zipper domain"/>
    <property type="match status" value="1"/>
</dbReference>
<dbReference type="Gene3D" id="3.30.160.60">
    <property type="entry name" value="Classic Zinc Finger"/>
    <property type="match status" value="1"/>
</dbReference>
<feature type="coiled-coil region" evidence="11">
    <location>
        <begin position="349"/>
        <end position="383"/>
    </location>
</feature>
<dbReference type="GO" id="GO:0005634">
    <property type="term" value="C:nucleus"/>
    <property type="evidence" value="ECO:0007669"/>
    <property type="project" value="UniProtKB-SubCell"/>
</dbReference>
<comment type="similarity">
    <text evidence="9">Belongs to the bZIP family. GCN4 subfamily.</text>
</comment>
<evidence type="ECO:0000256" key="9">
    <source>
        <dbReference type="ARBA" id="ARBA00061302"/>
    </source>
</evidence>
<dbReference type="InterPro" id="IPR004827">
    <property type="entry name" value="bZIP"/>
</dbReference>
<keyword evidence="15" id="KW-1185">Reference proteome</keyword>
<evidence type="ECO:0000259" key="13">
    <source>
        <dbReference type="PROSITE" id="PS50217"/>
    </source>
</evidence>